<evidence type="ECO:0000256" key="1">
    <source>
        <dbReference type="ARBA" id="ARBA00003175"/>
    </source>
</evidence>
<feature type="binding site" evidence="13">
    <location>
        <position position="582"/>
    </location>
    <ligand>
        <name>[4Fe-4S] cluster</name>
        <dbReference type="ChEBI" id="CHEBI:49883"/>
        <note>4Fe-4S-S-AdoMet</note>
    </ligand>
</feature>
<keyword evidence="9 13" id="KW-0411">Iron-sulfur</keyword>
<dbReference type="SFLD" id="SFLDF00407">
    <property type="entry name" value="phosphomethylpyrimidine_syntha"/>
    <property type="match status" value="1"/>
</dbReference>
<dbReference type="GO" id="GO:0070284">
    <property type="term" value="F:phosphomethylpyrimidine synthase activity"/>
    <property type="evidence" value="ECO:0007669"/>
    <property type="project" value="UniProtKB-EC"/>
</dbReference>
<keyword evidence="6 13" id="KW-0862">Zinc</keyword>
<dbReference type="NCBIfam" id="NF006763">
    <property type="entry name" value="PRK09284.1"/>
    <property type="match status" value="1"/>
</dbReference>
<evidence type="ECO:0000256" key="5">
    <source>
        <dbReference type="ARBA" id="ARBA00022723"/>
    </source>
</evidence>
<dbReference type="NCBIfam" id="TIGR00190">
    <property type="entry name" value="thiC"/>
    <property type="match status" value="1"/>
</dbReference>
<dbReference type="HAMAP" id="MF_00089">
    <property type="entry name" value="ThiC"/>
    <property type="match status" value="1"/>
</dbReference>
<dbReference type="InterPro" id="IPR025747">
    <property type="entry name" value="ThiC-associated_dom"/>
</dbReference>
<protein>
    <recommendedName>
        <fullName evidence="13">Phosphomethylpyrimidine synthase</fullName>
        <ecNumber evidence="13">4.1.99.17</ecNumber>
    </recommendedName>
    <alternativeName>
        <fullName evidence="13">Hydroxymethylpyrimidine phosphate synthase</fullName>
        <shortName evidence="13">HMP-P synthase</shortName>
        <shortName evidence="13">HMP-phosphate synthase</shortName>
        <shortName evidence="13">HMPP synthase</shortName>
    </alternativeName>
    <alternativeName>
        <fullName evidence="13">Thiamine biosynthesis protein ThiC</fullName>
    </alternativeName>
</protein>
<dbReference type="GO" id="GO:0051539">
    <property type="term" value="F:4 iron, 4 sulfur cluster binding"/>
    <property type="evidence" value="ECO:0007669"/>
    <property type="project" value="UniProtKB-KW"/>
</dbReference>
<evidence type="ECO:0000256" key="10">
    <source>
        <dbReference type="ARBA" id="ARBA00023239"/>
    </source>
</evidence>
<keyword evidence="7 13" id="KW-0784">Thiamine biosynthesis</keyword>
<keyword evidence="3 13" id="KW-0004">4Fe-4S</keyword>
<dbReference type="SFLD" id="SFLDG01114">
    <property type="entry name" value="phosphomethylpyrimidine_syntha"/>
    <property type="match status" value="1"/>
</dbReference>
<dbReference type="PANTHER" id="PTHR30557:SF1">
    <property type="entry name" value="PHOSPHOMETHYLPYRIMIDINE SYNTHASE, CHLOROPLASTIC"/>
    <property type="match status" value="1"/>
</dbReference>
<feature type="binding site" evidence="13">
    <location>
        <position position="434"/>
    </location>
    <ligand>
        <name>substrate</name>
    </ligand>
</feature>
<dbReference type="RefSeq" id="WP_174361574.1">
    <property type="nucleotide sequence ID" value="NZ_SUQN01000015.1"/>
</dbReference>
<dbReference type="InterPro" id="IPR038521">
    <property type="entry name" value="ThiC/Bza_core_dom"/>
</dbReference>
<feature type="binding site" evidence="13">
    <location>
        <position position="438"/>
    </location>
    <ligand>
        <name>Zn(2+)</name>
        <dbReference type="ChEBI" id="CHEBI:29105"/>
    </ligand>
</feature>
<evidence type="ECO:0000256" key="4">
    <source>
        <dbReference type="ARBA" id="ARBA00022691"/>
    </source>
</evidence>
<feature type="binding site" evidence="13">
    <location>
        <position position="585"/>
    </location>
    <ligand>
        <name>[4Fe-4S] cluster</name>
        <dbReference type="ChEBI" id="CHEBI:49883"/>
        <note>4Fe-4S-S-AdoMet</note>
    </ligand>
</feature>
<feature type="binding site" evidence="13">
    <location>
        <position position="269"/>
    </location>
    <ligand>
        <name>substrate</name>
    </ligand>
</feature>
<comment type="function">
    <text evidence="1 13">Catalyzes the synthesis of the hydroxymethylpyrimidine phosphate (HMP-P) moiety of thiamine from aminoimidazole ribotide (AIR) in a radical S-adenosyl-L-methionine (SAM)-dependent reaction.</text>
</comment>
<dbReference type="Pfam" id="PF01964">
    <property type="entry name" value="ThiC_Rad_SAM"/>
    <property type="match status" value="1"/>
</dbReference>
<sequence>MSATTKPSRREQRAQAQHFIDTLEGTAFPNSKRIYIAGSQPDIRIPMREIQLSPTLIGGSKDTPQYEENEAVPVYDTSGPYGDPDVAINVQQGLAKLRQPWISARNDSEELDDRSSAYTKERLADDGLDELRFNGLLTPKRAKTGRCVTQLHYARQGIVTPEMEFIAIRENMGRERIRSEVLRHQHPGMSFGASLPENITAEFVRDEVAAGRAIIPANINHPESEPMIIGRNFLVKVNANIGNSAVTSSIEEEVEKLVWSTRWGADTVMDLSTGRYIHETREWILRNSPVPIGTVPIYQALEKVNGIAEDLTWEAFRDTLLEQAEQGVDYFTIHAGVLLRYVPMTAKRLTGIVSRGGSIMAKWCLSHHQENFLYEHFREICEICAAYDVSLSLGDGLRPGSIQDANDEAQFSELHTLGELTKIAWEYDVQVMIEGPGHVPMQMIKRNMTEELEHCHEAPFYTLGPLTTDIAPGYDHFTSGIGAAMIGWFGCAMLCYVTPKEHLGLPNKEDVKQGLITYKIAAHAADLAKGHPGAQIRDNAMSKARFEFRWEDQFNLALDPFTARAYHDETLPQESGKVAHFCSMCGPKFCSMKISQEVRDYAAAQTIEVGMAGMSENFRANGGEIYLKKEEA</sequence>
<dbReference type="PANTHER" id="PTHR30557">
    <property type="entry name" value="THIAMINE BIOSYNTHESIS PROTEIN THIC"/>
    <property type="match status" value="1"/>
</dbReference>
<accession>A0ABD6M8S7</accession>
<feature type="binding site" evidence="13">
    <location>
        <position position="461"/>
    </location>
    <ligand>
        <name>substrate</name>
    </ligand>
</feature>
<dbReference type="EMBL" id="SUQN01000015">
    <property type="protein sequence ID" value="NTZ53127.1"/>
    <property type="molecule type" value="Genomic_DNA"/>
</dbReference>
<comment type="subunit">
    <text evidence="13">Homodimer.</text>
</comment>
<evidence type="ECO:0000313" key="15">
    <source>
        <dbReference type="EMBL" id="NTZ53127.1"/>
    </source>
</evidence>
<evidence type="ECO:0000313" key="16">
    <source>
        <dbReference type="Proteomes" id="UP000729009"/>
    </source>
</evidence>
<comment type="cofactor">
    <cofactor evidence="13">
        <name>[4Fe-4S] cluster</name>
        <dbReference type="ChEBI" id="CHEBI:49883"/>
    </cofactor>
    <text evidence="13">Binds 1 [4Fe-4S] cluster per subunit. The cluster is coordinated with 3 cysteines and an exchangeable S-adenosyl-L-methionine.</text>
</comment>
<comment type="pathway">
    <text evidence="2 13">Cofactor biosynthesis; thiamine diphosphate biosynthesis.</text>
</comment>
<evidence type="ECO:0000256" key="6">
    <source>
        <dbReference type="ARBA" id="ARBA00022833"/>
    </source>
</evidence>
<feature type="domain" description="ThiC-associated" evidence="14">
    <location>
        <begin position="28"/>
        <end position="109"/>
    </location>
</feature>
<evidence type="ECO:0000256" key="3">
    <source>
        <dbReference type="ARBA" id="ARBA00022485"/>
    </source>
</evidence>
<dbReference type="Gene3D" id="6.10.250.620">
    <property type="match status" value="1"/>
</dbReference>
<comment type="catalytic activity">
    <reaction evidence="11 13">
        <text>5-amino-1-(5-phospho-beta-D-ribosyl)imidazole + S-adenosyl-L-methionine = 4-amino-2-methyl-5-(phosphooxymethyl)pyrimidine + CO + 5'-deoxyadenosine + formate + L-methionine + 3 H(+)</text>
        <dbReference type="Rhea" id="RHEA:24840"/>
        <dbReference type="ChEBI" id="CHEBI:15378"/>
        <dbReference type="ChEBI" id="CHEBI:15740"/>
        <dbReference type="ChEBI" id="CHEBI:17245"/>
        <dbReference type="ChEBI" id="CHEBI:17319"/>
        <dbReference type="ChEBI" id="CHEBI:57844"/>
        <dbReference type="ChEBI" id="CHEBI:58354"/>
        <dbReference type="ChEBI" id="CHEBI:59789"/>
        <dbReference type="ChEBI" id="CHEBI:137981"/>
        <dbReference type="EC" id="4.1.99.17"/>
    </reaction>
</comment>
<dbReference type="GO" id="GO:0009228">
    <property type="term" value="P:thiamine biosynthetic process"/>
    <property type="evidence" value="ECO:0007669"/>
    <property type="project" value="UniProtKB-UniRule"/>
</dbReference>
<evidence type="ECO:0000259" key="14">
    <source>
        <dbReference type="Pfam" id="PF13667"/>
    </source>
</evidence>
<name>A0ABD6M8S7_9ENTR</name>
<dbReference type="NCBIfam" id="NF009895">
    <property type="entry name" value="PRK13352.1"/>
    <property type="match status" value="1"/>
</dbReference>
<organism evidence="15 16">
    <name type="scientific">Citrobacter gillenii</name>
    <dbReference type="NCBI Taxonomy" id="67828"/>
    <lineage>
        <taxon>Bacteria</taxon>
        <taxon>Pseudomonadati</taxon>
        <taxon>Pseudomonadota</taxon>
        <taxon>Gammaproteobacteria</taxon>
        <taxon>Enterobacterales</taxon>
        <taxon>Enterobacteriaceae</taxon>
        <taxon>Citrobacter</taxon>
        <taxon>Citrobacter freundii complex</taxon>
    </lineage>
</organism>
<evidence type="ECO:0000256" key="13">
    <source>
        <dbReference type="HAMAP-Rule" id="MF_00089"/>
    </source>
</evidence>
<feature type="binding site" evidence="13">
    <location>
        <begin position="354"/>
        <end position="356"/>
    </location>
    <ligand>
        <name>substrate</name>
    </ligand>
</feature>
<feature type="binding site" evidence="13">
    <location>
        <position position="502"/>
    </location>
    <ligand>
        <name>Zn(2+)</name>
        <dbReference type="ChEBI" id="CHEBI:29105"/>
    </ligand>
</feature>
<keyword evidence="4 13" id="KW-0949">S-adenosyl-L-methionine</keyword>
<evidence type="ECO:0000256" key="9">
    <source>
        <dbReference type="ARBA" id="ARBA00023014"/>
    </source>
</evidence>
<evidence type="ECO:0000256" key="12">
    <source>
        <dbReference type="ARBA" id="ARBA00061546"/>
    </source>
</evidence>
<dbReference type="InterPro" id="IPR002817">
    <property type="entry name" value="ThiC/BzaA/B"/>
</dbReference>
<dbReference type="GO" id="GO:0008270">
    <property type="term" value="F:zinc ion binding"/>
    <property type="evidence" value="ECO:0007669"/>
    <property type="project" value="UniProtKB-UniRule"/>
</dbReference>
<comment type="similarity">
    <text evidence="12 13">Belongs to the ThiC family.</text>
</comment>
<dbReference type="GO" id="GO:0009229">
    <property type="term" value="P:thiamine diphosphate biosynthetic process"/>
    <property type="evidence" value="ECO:0007669"/>
    <property type="project" value="UniProtKB-UniRule"/>
</dbReference>
<dbReference type="Proteomes" id="UP000729009">
    <property type="component" value="Unassembled WGS sequence"/>
</dbReference>
<feature type="binding site" evidence="13">
    <location>
        <position position="590"/>
    </location>
    <ligand>
        <name>[4Fe-4S] cluster</name>
        <dbReference type="ChEBI" id="CHEBI:49883"/>
        <note>4Fe-4S-S-AdoMet</note>
    </ligand>
</feature>
<keyword evidence="5 13" id="KW-0479">Metal-binding</keyword>
<dbReference type="EC" id="4.1.99.17" evidence="13"/>
<evidence type="ECO:0000256" key="11">
    <source>
        <dbReference type="ARBA" id="ARBA00050218"/>
    </source>
</evidence>
<dbReference type="AlphaFoldDB" id="A0ABD6M8S7"/>
<evidence type="ECO:0000256" key="7">
    <source>
        <dbReference type="ARBA" id="ARBA00022977"/>
    </source>
</evidence>
<keyword evidence="10 13" id="KW-0456">Lyase</keyword>
<feature type="binding site" evidence="13">
    <location>
        <position position="298"/>
    </location>
    <ligand>
        <name>substrate</name>
    </ligand>
</feature>
<evidence type="ECO:0000256" key="8">
    <source>
        <dbReference type="ARBA" id="ARBA00023004"/>
    </source>
</evidence>
<feature type="binding site" evidence="13">
    <location>
        <position position="240"/>
    </location>
    <ligand>
        <name>substrate</name>
    </ligand>
</feature>
<keyword evidence="16" id="KW-1185">Reference proteome</keyword>
<evidence type="ECO:0000256" key="2">
    <source>
        <dbReference type="ARBA" id="ARBA00004948"/>
    </source>
</evidence>
<reference evidence="15 16" key="1">
    <citation type="submission" date="2019-05" db="EMBL/GenBank/DDBJ databases">
        <title>Draft genomes of bacterial isolates retrieved from different Forrest soils.</title>
        <authorList>
            <person name="Soares-Castro P."/>
            <person name="Santos P.M."/>
        </authorList>
    </citation>
    <scope>NUCLEOTIDE SEQUENCE [LARGE SCALE GENOMIC DNA]</scope>
    <source>
        <strain evidence="15 16">UMG736</strain>
    </source>
</reference>
<feature type="binding site" evidence="13">
    <location>
        <position position="334"/>
    </location>
    <ligand>
        <name>substrate</name>
    </ligand>
</feature>
<comment type="caution">
    <text evidence="15">The sequence shown here is derived from an EMBL/GenBank/DDBJ whole genome shotgun (WGS) entry which is preliminary data.</text>
</comment>
<dbReference type="InterPro" id="IPR037509">
    <property type="entry name" value="ThiC"/>
</dbReference>
<keyword evidence="8 13" id="KW-0408">Iron</keyword>
<dbReference type="Gene3D" id="3.20.20.540">
    <property type="entry name" value="Radical SAM ThiC family, central domain"/>
    <property type="match status" value="1"/>
</dbReference>
<dbReference type="Pfam" id="PF13667">
    <property type="entry name" value="ThiC-associated"/>
    <property type="match status" value="1"/>
</dbReference>
<dbReference type="FunFam" id="3.20.20.540:FF:000001">
    <property type="entry name" value="Phosphomethylpyrimidine synthase"/>
    <property type="match status" value="1"/>
</dbReference>
<gene>
    <name evidence="13 15" type="primary">thiC</name>
    <name evidence="15" type="ORF">FCH32_22970</name>
</gene>
<proteinExistence type="inferred from homology"/>
<feature type="binding site" evidence="13">
    <location>
        <begin position="395"/>
        <end position="398"/>
    </location>
    <ligand>
        <name>substrate</name>
    </ligand>
</feature>
<dbReference type="SFLD" id="SFLDS00113">
    <property type="entry name" value="Radical_SAM_Phosphomethylpyrim"/>
    <property type="match status" value="1"/>
</dbReference>